<dbReference type="Ensembl" id="ENSPMAT00000004565.1">
    <property type="protein sequence ID" value="ENSPMAP00000004546.1"/>
    <property type="gene ID" value="ENSPMAG00000004163.1"/>
</dbReference>
<evidence type="ECO:0008006" key="2">
    <source>
        <dbReference type="Google" id="ProtNLM"/>
    </source>
</evidence>
<protein>
    <recommendedName>
        <fullName evidence="2">CARD domain-containing protein</fullName>
    </recommendedName>
</protein>
<evidence type="ECO:0000313" key="1">
    <source>
        <dbReference type="Ensembl" id="ENSPMAP00000004546.1"/>
    </source>
</evidence>
<reference evidence="1" key="1">
    <citation type="submission" date="2025-08" db="UniProtKB">
        <authorList>
            <consortium name="Ensembl"/>
        </authorList>
    </citation>
    <scope>IDENTIFICATION</scope>
</reference>
<dbReference type="PANTHER" id="PTHR14559">
    <property type="entry name" value="CASPASE RECRUITMENT DOMAIN FAMILY"/>
    <property type="match status" value="1"/>
</dbReference>
<dbReference type="HOGENOM" id="CLU_2114554_0_0_1"/>
<sequence>VRVQNKHCLLDLGLECITRLHHAEVYPIIVHVCLGDKNIRKIRKLLGKLDRSDEEVLRQCRAEEKALEALPCLYARLGAGGQQSWASAEELARAVQERVADEQRRIVWIGLTDPV</sequence>
<proteinExistence type="predicted"/>
<organism evidence="1">
    <name type="scientific">Petromyzon marinus</name>
    <name type="common">Sea lamprey</name>
    <dbReference type="NCBI Taxonomy" id="7757"/>
    <lineage>
        <taxon>Eukaryota</taxon>
        <taxon>Metazoa</taxon>
        <taxon>Chordata</taxon>
        <taxon>Craniata</taxon>
        <taxon>Vertebrata</taxon>
        <taxon>Cyclostomata</taxon>
        <taxon>Hyperoartia</taxon>
        <taxon>Petromyzontiformes</taxon>
        <taxon>Petromyzontidae</taxon>
        <taxon>Petromyzon</taxon>
    </lineage>
</organism>
<reference evidence="1" key="2">
    <citation type="submission" date="2025-09" db="UniProtKB">
        <authorList>
            <consortium name="Ensembl"/>
        </authorList>
    </citation>
    <scope>IDENTIFICATION</scope>
</reference>
<accession>S4RH64</accession>
<dbReference type="GeneTree" id="ENSGT00940000157763"/>
<dbReference type="Gene3D" id="3.40.50.300">
    <property type="entry name" value="P-loop containing nucleotide triphosphate hydrolases"/>
    <property type="match status" value="1"/>
</dbReference>
<dbReference type="STRING" id="7757.ENSPMAP00000004546"/>
<name>S4RH64_PETMA</name>
<dbReference type="InterPro" id="IPR027417">
    <property type="entry name" value="P-loop_NTPase"/>
</dbReference>
<dbReference type="PANTHER" id="PTHR14559:SF11">
    <property type="entry name" value="SECRETED PROTEIN"/>
    <property type="match status" value="1"/>
</dbReference>
<dbReference type="AlphaFoldDB" id="S4RH64"/>